<dbReference type="Pfam" id="PF01553">
    <property type="entry name" value="Acyltransferase"/>
    <property type="match status" value="1"/>
</dbReference>
<organism evidence="3 4">
    <name type="scientific">Cryptococcus decagattii</name>
    <dbReference type="NCBI Taxonomy" id="1859122"/>
    <lineage>
        <taxon>Eukaryota</taxon>
        <taxon>Fungi</taxon>
        <taxon>Dikarya</taxon>
        <taxon>Basidiomycota</taxon>
        <taxon>Agaricomycotina</taxon>
        <taxon>Tremellomycetes</taxon>
        <taxon>Tremellales</taxon>
        <taxon>Cryptococcaceae</taxon>
        <taxon>Cryptococcus</taxon>
        <taxon>Cryptococcus gattii species complex</taxon>
    </lineage>
</organism>
<feature type="transmembrane region" description="Helical" evidence="1">
    <location>
        <begin position="336"/>
        <end position="360"/>
    </location>
</feature>
<evidence type="ECO:0000256" key="1">
    <source>
        <dbReference type="SAM" id="Phobius"/>
    </source>
</evidence>
<dbReference type="InterPro" id="IPR052744">
    <property type="entry name" value="GPAT/DAPAT"/>
</dbReference>
<dbReference type="CDD" id="cd07992">
    <property type="entry name" value="LPLAT_AAK14816-like"/>
    <property type="match status" value="1"/>
</dbReference>
<keyword evidence="1" id="KW-1133">Transmembrane helix</keyword>
<evidence type="ECO:0000313" key="4">
    <source>
        <dbReference type="Proteomes" id="UP001432216"/>
    </source>
</evidence>
<dbReference type="SMART" id="SM00563">
    <property type="entry name" value="PlsC"/>
    <property type="match status" value="1"/>
</dbReference>
<feature type="domain" description="Phospholipid/glycerol acyltransferase" evidence="2">
    <location>
        <begin position="39"/>
        <end position="172"/>
    </location>
</feature>
<dbReference type="RefSeq" id="XP_064720518.1">
    <property type="nucleotide sequence ID" value="XM_064864446.1"/>
</dbReference>
<keyword evidence="1" id="KW-0812">Transmembrane</keyword>
<keyword evidence="4" id="KW-1185">Reference proteome</keyword>
<proteinExistence type="predicted"/>
<sequence>MPFGFTHNPLVALANSAICSFFRQIEVYGAENVPAEGPIIFACTHANMAVDPALLSNTVPHGHLMHYWVKDSLFKNPAVGWMLRNAGNIAVDRTTRNNQMLFRGTFEALALGECIGVFPEGTSHTEPHIIPLKDGTSWAALEYVRYLQGTEENKGAKKGKKAVVVPVGIAYVDKTKYRSRVVVHYRKPITMEQYESQFLSDEPGANKMAVKNLTKAITLEFRKMTVNCPDWDTAFAAQMARELLWENELDLPLADYVQVSQTLVDLFCTPNPKIENLKTLLATYHRLLTSSRLSNAALVGLKLPRQLNPDSITSLPSRFSTLWLLIQDSIACLIRLPFFIVPMFLHIPVYIVGILGARLVEDELETQAQMKITFGLLLSFLTYPVLFFSLWAVFRNWTLGAVMAAGAVWLLGRYHSALIDENYDAMKRLVAAWRLVVGVWLPRDFEMPLPKFVAQYSSFAPDPPKIAGLPPTTPPEKYQKPKRLSSRVLVKHILRVRAQAARELTELLLELESGEEVVAQTWLAEEFCGKILQQNQQDGEDELVTGWVKQGGTRSGKEVIQYLKSKGARLRFAAGEVGGTNTADLELQETPISTFTLIPSATIIHSHIRLSASFGRIISHKVVHTFLSTTHHCKAKFSHRAVRTYSYKGRS</sequence>
<dbReference type="PANTHER" id="PTHR31605:SF0">
    <property type="entry name" value="GLYCEROL-3-PHOSPHATE O-ACYLTRANSFERASE 1"/>
    <property type="match status" value="1"/>
</dbReference>
<evidence type="ECO:0000313" key="3">
    <source>
        <dbReference type="EMBL" id="WVO21279.1"/>
    </source>
</evidence>
<accession>A0ABZ2AS38</accession>
<protein>
    <recommendedName>
        <fullName evidence="2">Phospholipid/glycerol acyltransferase domain-containing protein</fullName>
    </recommendedName>
</protein>
<feature type="transmembrane region" description="Helical" evidence="1">
    <location>
        <begin position="372"/>
        <end position="394"/>
    </location>
</feature>
<dbReference type="Proteomes" id="UP001432216">
    <property type="component" value="Chromosome 4"/>
</dbReference>
<dbReference type="EMBL" id="CP143809">
    <property type="protein sequence ID" value="WVO21279.1"/>
    <property type="molecule type" value="Genomic_DNA"/>
</dbReference>
<dbReference type="SUPFAM" id="SSF69593">
    <property type="entry name" value="Glycerol-3-phosphate (1)-acyltransferase"/>
    <property type="match status" value="1"/>
</dbReference>
<gene>
    <name evidence="3" type="ORF">IAS62_002586</name>
</gene>
<evidence type="ECO:0000259" key="2">
    <source>
        <dbReference type="SMART" id="SM00563"/>
    </source>
</evidence>
<reference evidence="3 4" key="1">
    <citation type="submission" date="2024-01" db="EMBL/GenBank/DDBJ databases">
        <title>Comparative genomics of Cryptococcus and Kwoniella reveals pathogenesis evolution and contrasting modes of karyotype evolution via chromosome fusion or intercentromeric recombination.</title>
        <authorList>
            <person name="Coelho M.A."/>
            <person name="David-Palma M."/>
            <person name="Shea T."/>
            <person name="Bowers K."/>
            <person name="McGinley-Smith S."/>
            <person name="Mohammad A.W."/>
            <person name="Gnirke A."/>
            <person name="Yurkov A.M."/>
            <person name="Nowrousian M."/>
            <person name="Sun S."/>
            <person name="Cuomo C.A."/>
            <person name="Heitman J."/>
        </authorList>
    </citation>
    <scope>NUCLEOTIDE SEQUENCE [LARGE SCALE GENOMIC DNA]</scope>
    <source>
        <strain evidence="3 4">7685027</strain>
    </source>
</reference>
<dbReference type="GeneID" id="89989359"/>
<dbReference type="InterPro" id="IPR002123">
    <property type="entry name" value="Plipid/glycerol_acylTrfase"/>
</dbReference>
<name>A0ABZ2AS38_9TREE</name>
<keyword evidence="1" id="KW-0472">Membrane</keyword>
<dbReference type="PANTHER" id="PTHR31605">
    <property type="entry name" value="GLYCEROL-3-PHOSPHATE O-ACYLTRANSFERASE 1"/>
    <property type="match status" value="1"/>
</dbReference>